<proteinExistence type="predicted"/>
<evidence type="ECO:0000313" key="1">
    <source>
        <dbReference type="EMBL" id="OSG88122.1"/>
    </source>
</evidence>
<reference evidence="1 2" key="1">
    <citation type="journal article" date="2016" name="Sci. Rep.">
        <title>Evaluation of genetic diversity among strains of the human gut commensal Bifidobacterium adolescentis.</title>
        <authorList>
            <person name="Duranti S."/>
            <person name="Milani C."/>
            <person name="Lugli G.A."/>
            <person name="Mancabelli L."/>
            <person name="Turroni F."/>
            <person name="Ferrario C."/>
            <person name="Mangifesta M."/>
            <person name="Viappiani A."/>
            <person name="Sanchez B."/>
            <person name="Margolles A."/>
            <person name="van Sinderen D."/>
            <person name="Ventura M."/>
        </authorList>
    </citation>
    <scope>NUCLEOTIDE SEQUENCE [LARGE SCALE GENOMIC DNA]</scope>
    <source>
        <strain evidence="1 2">487B</strain>
    </source>
</reference>
<dbReference type="Proteomes" id="UP000193377">
    <property type="component" value="Unassembled WGS sequence"/>
</dbReference>
<organism evidence="1 2">
    <name type="scientific">Bifidobacterium adolescentis</name>
    <dbReference type="NCBI Taxonomy" id="1680"/>
    <lineage>
        <taxon>Bacteria</taxon>
        <taxon>Bacillati</taxon>
        <taxon>Actinomycetota</taxon>
        <taxon>Actinomycetes</taxon>
        <taxon>Bifidobacteriales</taxon>
        <taxon>Bifidobacteriaceae</taxon>
        <taxon>Bifidobacterium</taxon>
    </lineage>
</organism>
<comment type="caution">
    <text evidence="1">The sequence shown here is derived from an EMBL/GenBank/DDBJ whole genome shotgun (WGS) entry which is preliminary data.</text>
</comment>
<accession>A0A1X2Z139</accession>
<evidence type="ECO:0000313" key="2">
    <source>
        <dbReference type="Proteomes" id="UP000193377"/>
    </source>
</evidence>
<name>A0A1X2Z139_BIFAD</name>
<protein>
    <submittedName>
        <fullName evidence="1">Uncharacterized protein</fullName>
    </submittedName>
</protein>
<dbReference type="RefSeq" id="WP_085393040.1">
    <property type="nucleotide sequence ID" value="NZ_LNKD01000001.1"/>
</dbReference>
<sequence>MSKINMTENTTSKSTNELFMRVLQVESPELFDGSDDQPVRVVGYDYSPFCEAVCETCGDDPEMLTIAFETKNGEHYSQYYDYFGLPNILEALDKWDKQYGKAVENLG</sequence>
<gene>
    <name evidence="1" type="ORF">B0487_1042</name>
</gene>
<dbReference type="EMBL" id="LNKD01000001">
    <property type="protein sequence ID" value="OSG88122.1"/>
    <property type="molecule type" value="Genomic_DNA"/>
</dbReference>
<dbReference type="AlphaFoldDB" id="A0A1X2Z139"/>